<dbReference type="Ensembl" id="ENSUPAT00010012791.1">
    <property type="protein sequence ID" value="ENSUPAP00010011135.1"/>
    <property type="gene ID" value="ENSUPAG00010009009.1"/>
</dbReference>
<dbReference type="RefSeq" id="XP_026264409.1">
    <property type="nucleotide sequence ID" value="XM_026408624.1"/>
</dbReference>
<dbReference type="InterPro" id="IPR036388">
    <property type="entry name" value="WH-like_DNA-bd_sf"/>
</dbReference>
<dbReference type="GeneTree" id="ENSGT01050000244879"/>
<dbReference type="InterPro" id="IPR003150">
    <property type="entry name" value="DNA-bd_RFX"/>
</dbReference>
<dbReference type="FunFam" id="1.10.10.10:FF:000433">
    <property type="entry name" value="DNA-binding protein RFX8-like isoform X4"/>
    <property type="match status" value="1"/>
</dbReference>
<evidence type="ECO:0000256" key="2">
    <source>
        <dbReference type="ARBA" id="ARBA00023125"/>
    </source>
</evidence>
<name>A0A8D2HFV9_UROPR</name>
<evidence type="ECO:0000259" key="9">
    <source>
        <dbReference type="PROSITE" id="PS51526"/>
    </source>
</evidence>
<comment type="function">
    <text evidence="5">May be a transcription factor.</text>
</comment>
<dbReference type="GO" id="GO:0000978">
    <property type="term" value="F:RNA polymerase II cis-regulatory region sequence-specific DNA binding"/>
    <property type="evidence" value="ECO:0007669"/>
    <property type="project" value="TreeGrafter"/>
</dbReference>
<dbReference type="InterPro" id="IPR057321">
    <property type="entry name" value="RFX1-4/6/8-like_BCD"/>
</dbReference>
<keyword evidence="11" id="KW-1185">Reference proteome</keyword>
<evidence type="ECO:0000313" key="11">
    <source>
        <dbReference type="Proteomes" id="UP000694417"/>
    </source>
</evidence>
<evidence type="ECO:0000256" key="5">
    <source>
        <dbReference type="ARBA" id="ARBA00054388"/>
    </source>
</evidence>
<keyword evidence="1" id="KW-0805">Transcription regulation</keyword>
<evidence type="ECO:0000256" key="4">
    <source>
        <dbReference type="ARBA" id="ARBA00023242"/>
    </source>
</evidence>
<dbReference type="PROSITE" id="PS51526">
    <property type="entry name" value="RFX_DBD"/>
    <property type="match status" value="1"/>
</dbReference>
<evidence type="ECO:0000256" key="3">
    <source>
        <dbReference type="ARBA" id="ARBA00023163"/>
    </source>
</evidence>
<accession>A0A8D2HFV9</accession>
<keyword evidence="3" id="KW-0804">Transcription</keyword>
<reference evidence="10" key="2">
    <citation type="submission" date="2025-09" db="UniProtKB">
        <authorList>
            <consortium name="Ensembl"/>
        </authorList>
    </citation>
    <scope>IDENTIFICATION</scope>
</reference>
<feature type="region of interest" description="Disordered" evidence="8">
    <location>
        <begin position="484"/>
        <end position="506"/>
    </location>
</feature>
<dbReference type="InterPro" id="IPR036390">
    <property type="entry name" value="WH_DNA-bd_sf"/>
</dbReference>
<dbReference type="Gene3D" id="1.10.10.10">
    <property type="entry name" value="Winged helix-like DNA-binding domain superfamily/Winged helix DNA-binding domain"/>
    <property type="match status" value="1"/>
</dbReference>
<organism evidence="10 11">
    <name type="scientific">Urocitellus parryii</name>
    <name type="common">Arctic ground squirrel</name>
    <name type="synonym">Spermophilus parryii</name>
    <dbReference type="NCBI Taxonomy" id="9999"/>
    <lineage>
        <taxon>Eukaryota</taxon>
        <taxon>Metazoa</taxon>
        <taxon>Chordata</taxon>
        <taxon>Craniata</taxon>
        <taxon>Vertebrata</taxon>
        <taxon>Euteleostomi</taxon>
        <taxon>Mammalia</taxon>
        <taxon>Eutheria</taxon>
        <taxon>Euarchontoglires</taxon>
        <taxon>Glires</taxon>
        <taxon>Rodentia</taxon>
        <taxon>Sciuromorpha</taxon>
        <taxon>Sciuridae</taxon>
        <taxon>Xerinae</taxon>
        <taxon>Marmotini</taxon>
        <taxon>Urocitellus</taxon>
    </lineage>
</organism>
<keyword evidence="2" id="KW-0238">DNA-binding</keyword>
<gene>
    <name evidence="10" type="primary">RFX8</name>
</gene>
<keyword evidence="4" id="KW-0539">Nucleus</keyword>
<dbReference type="GO" id="GO:0000981">
    <property type="term" value="F:DNA-binding transcription factor activity, RNA polymerase II-specific"/>
    <property type="evidence" value="ECO:0007669"/>
    <property type="project" value="TreeGrafter"/>
</dbReference>
<proteinExistence type="predicted"/>
<dbReference type="Proteomes" id="UP000694417">
    <property type="component" value="Unplaced"/>
</dbReference>
<evidence type="ECO:0000313" key="10">
    <source>
        <dbReference type="Ensembl" id="ENSUPAP00010011135.1"/>
    </source>
</evidence>
<reference evidence="10" key="1">
    <citation type="submission" date="2025-08" db="UniProtKB">
        <authorList>
            <consortium name="Ensembl"/>
        </authorList>
    </citation>
    <scope>IDENTIFICATION</scope>
</reference>
<dbReference type="Pfam" id="PF02257">
    <property type="entry name" value="RFX_DNA_binding"/>
    <property type="match status" value="1"/>
</dbReference>
<evidence type="ECO:0000256" key="8">
    <source>
        <dbReference type="SAM" id="MobiDB-lite"/>
    </source>
</evidence>
<dbReference type="SUPFAM" id="SSF46785">
    <property type="entry name" value="Winged helix' DNA-binding domain"/>
    <property type="match status" value="1"/>
</dbReference>
<evidence type="ECO:0000256" key="1">
    <source>
        <dbReference type="ARBA" id="ARBA00023015"/>
    </source>
</evidence>
<evidence type="ECO:0000256" key="6">
    <source>
        <dbReference type="ARBA" id="ARBA00072471"/>
    </source>
</evidence>
<evidence type="ECO:0000256" key="7">
    <source>
        <dbReference type="ARBA" id="ARBA00077086"/>
    </source>
</evidence>
<dbReference type="GeneID" id="113196628"/>
<dbReference type="Pfam" id="PF25340">
    <property type="entry name" value="BCD_RFX"/>
    <property type="match status" value="1"/>
</dbReference>
<feature type="domain" description="RFX-type winged-helix" evidence="9">
    <location>
        <begin position="19"/>
        <end position="94"/>
    </location>
</feature>
<dbReference type="PANTHER" id="PTHR12619">
    <property type="entry name" value="RFX TRANSCRIPTION FACTOR FAMILY"/>
    <property type="match status" value="1"/>
</dbReference>
<dbReference type="AlphaFoldDB" id="A0A8D2HFV9"/>
<protein>
    <recommendedName>
        <fullName evidence="6">DNA-binding protein RFX8</fullName>
    </recommendedName>
    <alternativeName>
        <fullName evidence="7">Regulatory factor X 8</fullName>
    </alternativeName>
</protein>
<sequence>MAEGVPPSPAGSRGLHSGIIQWLVDNFCVCEGYSVPRCLMYEIYVETCGQNAENQVNPAMFGKLVRLVFPDLGTRRLGTRGSARYHYDGIYIKKTSFFYAQYSYLLGEKSYPSEDAVAFEKSTDYSSIIQEEETCENRSPIKTDPAGSPLSEFRRCPFWEQELAKKHSYKMMACLADKYCDYCQDILQNVRNQELQRVEDLLTSFWRSLQQDTVMLMLLPDVHQLLKCYDSQLYKGIEDVLLHDFLEDVSIQYLKSVRIFSKKFKLWLLNALEGFPTLLQISKLKEVTVFVKRLRRKTYLSNMAKTMRMVLKNNRRVSILKSDLHAIVNQGALDISKKALASDPSHAEELESHTEMKCLSCLISLLGTSTDLSVFLNCLSSNLQAFVFQSSRSKEEFIKLAASFQLRWNFLLTAVSKAMTLCHKESFGSWHLFHLLLLEYVIHILQSYLEEEEEEEDMGNLILPDDQPLIQPVEALFHPLDAPPTQECASPSAEPPWVTLEHTSQSPSPEGMSSIVLRVLGFLVDTATGNKLIQVLLEDKATESTIKLSLPVGQEALITLKDGQKFVIHISDVPQSSDNIYFRESNANMQDALFE</sequence>
<dbReference type="InterPro" id="IPR039779">
    <property type="entry name" value="RFX-like"/>
</dbReference>
<dbReference type="PANTHER" id="PTHR12619:SF24">
    <property type="entry name" value="DNA-BINDING PROTEIN RFX8"/>
    <property type="match status" value="1"/>
</dbReference>